<gene>
    <name evidence="2" type="ORF">ANCDUO_06871</name>
</gene>
<feature type="region of interest" description="Disordered" evidence="1">
    <location>
        <begin position="28"/>
        <end position="66"/>
    </location>
</feature>
<dbReference type="OrthoDB" id="10254720at2759"/>
<dbReference type="EMBL" id="KN729040">
    <property type="protein sequence ID" value="KIH62844.1"/>
    <property type="molecule type" value="Genomic_DNA"/>
</dbReference>
<reference evidence="2 3" key="1">
    <citation type="submission" date="2013-12" db="EMBL/GenBank/DDBJ databases">
        <title>Draft genome of the parsitic nematode Ancylostoma duodenale.</title>
        <authorList>
            <person name="Mitreva M."/>
        </authorList>
    </citation>
    <scope>NUCLEOTIDE SEQUENCE [LARGE SCALE GENOMIC DNA]</scope>
    <source>
        <strain evidence="2 3">Zhejiang</strain>
    </source>
</reference>
<protein>
    <submittedName>
        <fullName evidence="2">Uncharacterized protein</fullName>
    </submittedName>
</protein>
<sequence>MFITIKGQQSVGVILQVVANEQDPVKSTAISTEERSGYGPHVRKQMKGPTQSAKEIHEKHQSTEYKRSQEIVEPFNIFSNFVKSGMEAYVLGESRMNGQSGEKHEIIGTRVACGLGPKNGKGGDR</sequence>
<dbReference type="Proteomes" id="UP000054047">
    <property type="component" value="Unassembled WGS sequence"/>
</dbReference>
<dbReference type="AlphaFoldDB" id="A0A0C2GV02"/>
<keyword evidence="3" id="KW-1185">Reference proteome</keyword>
<accession>A0A0C2GV02</accession>
<name>A0A0C2GV02_9BILA</name>
<feature type="compositionally biased region" description="Basic and acidic residues" evidence="1">
    <location>
        <begin position="54"/>
        <end position="66"/>
    </location>
</feature>
<proteinExistence type="predicted"/>
<evidence type="ECO:0000313" key="3">
    <source>
        <dbReference type="Proteomes" id="UP000054047"/>
    </source>
</evidence>
<evidence type="ECO:0000313" key="2">
    <source>
        <dbReference type="EMBL" id="KIH62844.1"/>
    </source>
</evidence>
<organism evidence="2 3">
    <name type="scientific">Ancylostoma duodenale</name>
    <dbReference type="NCBI Taxonomy" id="51022"/>
    <lineage>
        <taxon>Eukaryota</taxon>
        <taxon>Metazoa</taxon>
        <taxon>Ecdysozoa</taxon>
        <taxon>Nematoda</taxon>
        <taxon>Chromadorea</taxon>
        <taxon>Rhabditida</taxon>
        <taxon>Rhabditina</taxon>
        <taxon>Rhabditomorpha</taxon>
        <taxon>Strongyloidea</taxon>
        <taxon>Ancylostomatidae</taxon>
        <taxon>Ancylostomatinae</taxon>
        <taxon>Ancylostoma</taxon>
    </lineage>
</organism>
<evidence type="ECO:0000256" key="1">
    <source>
        <dbReference type="SAM" id="MobiDB-lite"/>
    </source>
</evidence>